<feature type="region of interest" description="Disordered" evidence="1">
    <location>
        <begin position="18"/>
        <end position="44"/>
    </location>
</feature>
<gene>
    <name evidence="2" type="ORF">PoMZ_02257</name>
</gene>
<dbReference type="AlphaFoldDB" id="A0A4P7N4M4"/>
<organism evidence="2 3">
    <name type="scientific">Pyricularia oryzae</name>
    <name type="common">Rice blast fungus</name>
    <name type="synonym">Magnaporthe oryzae</name>
    <dbReference type="NCBI Taxonomy" id="318829"/>
    <lineage>
        <taxon>Eukaryota</taxon>
        <taxon>Fungi</taxon>
        <taxon>Dikarya</taxon>
        <taxon>Ascomycota</taxon>
        <taxon>Pezizomycotina</taxon>
        <taxon>Sordariomycetes</taxon>
        <taxon>Sordariomycetidae</taxon>
        <taxon>Magnaporthales</taxon>
        <taxon>Pyriculariaceae</taxon>
        <taxon>Pyricularia</taxon>
    </lineage>
</organism>
<evidence type="ECO:0000313" key="3">
    <source>
        <dbReference type="Proteomes" id="UP000294847"/>
    </source>
</evidence>
<name>A0A4P7N4M4_PYROR</name>
<proteinExistence type="predicted"/>
<accession>A0A4P7N4M4</accession>
<dbReference type="EMBL" id="CP034205">
    <property type="protein sequence ID" value="QBZ57333.1"/>
    <property type="molecule type" value="Genomic_DNA"/>
</dbReference>
<evidence type="ECO:0000256" key="1">
    <source>
        <dbReference type="SAM" id="MobiDB-lite"/>
    </source>
</evidence>
<reference evidence="2 3" key="1">
    <citation type="journal article" date="2019" name="Mol. Biol. Evol.">
        <title>Blast fungal genomes show frequent chromosomal changes, gene gains and losses, and effector gene turnover.</title>
        <authorList>
            <person name="Gomez Luciano L.B."/>
            <person name="Jason Tsai I."/>
            <person name="Chuma I."/>
            <person name="Tosa Y."/>
            <person name="Chen Y.H."/>
            <person name="Li J.Y."/>
            <person name="Li M.Y."/>
            <person name="Jade Lu M.Y."/>
            <person name="Nakayashiki H."/>
            <person name="Li W.H."/>
        </authorList>
    </citation>
    <scope>NUCLEOTIDE SEQUENCE [LARGE SCALE GENOMIC DNA]</scope>
    <source>
        <strain evidence="2">MZ5-1-6</strain>
    </source>
</reference>
<sequence length="79" mass="8657">MYSVHRYKKFNKLDNCGPAQALRSQAERPGKLKHESVGRGTDERQDQLGLVRGWAAAAALSPLCALPITEMGLVPVPKQ</sequence>
<protein>
    <submittedName>
        <fullName evidence="2">Uncharacterized protein</fullName>
    </submittedName>
</protein>
<evidence type="ECO:0000313" key="2">
    <source>
        <dbReference type="EMBL" id="QBZ57333.1"/>
    </source>
</evidence>
<dbReference type="Proteomes" id="UP000294847">
    <property type="component" value="Chromosome 2"/>
</dbReference>
<feature type="compositionally biased region" description="Basic and acidic residues" evidence="1">
    <location>
        <begin position="25"/>
        <end position="44"/>
    </location>
</feature>